<gene>
    <name evidence="8" type="ORF">BCR35DRAFT_256605</name>
</gene>
<evidence type="ECO:0000256" key="4">
    <source>
        <dbReference type="ARBA" id="ARBA00022989"/>
    </source>
</evidence>
<dbReference type="EMBL" id="MCGR01000072">
    <property type="protein sequence ID" value="ORY61177.1"/>
    <property type="molecule type" value="Genomic_DNA"/>
</dbReference>
<keyword evidence="3 6" id="KW-0812">Transmembrane</keyword>
<dbReference type="AlphaFoldDB" id="A0A1Y2DPP3"/>
<dbReference type="SUPFAM" id="SSF103473">
    <property type="entry name" value="MFS general substrate transporter"/>
    <property type="match status" value="1"/>
</dbReference>
<name>A0A1Y2DPP3_9BASI</name>
<keyword evidence="4 7" id="KW-1133">Transmembrane helix</keyword>
<comment type="subcellular location">
    <subcellularLocation>
        <location evidence="1 6">Membrane</location>
        <topology evidence="1 6">Multi-pass membrane protein</topology>
    </subcellularLocation>
</comment>
<feature type="non-terminal residue" evidence="8">
    <location>
        <position position="1"/>
    </location>
</feature>
<organism evidence="8 9">
    <name type="scientific">Leucosporidium creatinivorum</name>
    <dbReference type="NCBI Taxonomy" id="106004"/>
    <lineage>
        <taxon>Eukaryota</taxon>
        <taxon>Fungi</taxon>
        <taxon>Dikarya</taxon>
        <taxon>Basidiomycota</taxon>
        <taxon>Pucciniomycotina</taxon>
        <taxon>Microbotryomycetes</taxon>
        <taxon>Leucosporidiales</taxon>
        <taxon>Leucosporidium</taxon>
    </lineage>
</organism>
<sequence>GAYIADTYWGRYKTICWAVVIALVGHVLLTVSAIPSLVANPNRSLACFVIAIVVMGVGTGGFKSNIAPLIAEQTSVGNLRVKTLKNGSQVILDPVMTTSRIFMYFYLMINVGALIGQIGMVYAEQ</sequence>
<dbReference type="InterPro" id="IPR018456">
    <property type="entry name" value="PTR2_symporter_CS"/>
</dbReference>
<evidence type="ECO:0000256" key="6">
    <source>
        <dbReference type="RuleBase" id="RU003755"/>
    </source>
</evidence>
<keyword evidence="9" id="KW-1185">Reference proteome</keyword>
<dbReference type="GO" id="GO:0022857">
    <property type="term" value="F:transmembrane transporter activity"/>
    <property type="evidence" value="ECO:0007669"/>
    <property type="project" value="InterPro"/>
</dbReference>
<dbReference type="OrthoDB" id="8904098at2759"/>
<dbReference type="GO" id="GO:0006857">
    <property type="term" value="P:oligopeptide transport"/>
    <property type="evidence" value="ECO:0007669"/>
    <property type="project" value="InterPro"/>
</dbReference>
<dbReference type="InterPro" id="IPR036259">
    <property type="entry name" value="MFS_trans_sf"/>
</dbReference>
<feature type="transmembrane region" description="Helical" evidence="7">
    <location>
        <begin position="17"/>
        <end position="38"/>
    </location>
</feature>
<evidence type="ECO:0000256" key="1">
    <source>
        <dbReference type="ARBA" id="ARBA00004141"/>
    </source>
</evidence>
<dbReference type="Pfam" id="PF00854">
    <property type="entry name" value="PTR2"/>
    <property type="match status" value="1"/>
</dbReference>
<feature type="transmembrane region" description="Helical" evidence="7">
    <location>
        <begin position="45"/>
        <end position="62"/>
    </location>
</feature>
<proteinExistence type="inferred from homology"/>
<feature type="transmembrane region" description="Helical" evidence="7">
    <location>
        <begin position="101"/>
        <end position="123"/>
    </location>
</feature>
<reference evidence="8 9" key="1">
    <citation type="submission" date="2016-07" db="EMBL/GenBank/DDBJ databases">
        <title>Pervasive Adenine N6-methylation of Active Genes in Fungi.</title>
        <authorList>
            <consortium name="DOE Joint Genome Institute"/>
            <person name="Mondo S.J."/>
            <person name="Dannebaum R.O."/>
            <person name="Kuo R.C."/>
            <person name="Labutti K."/>
            <person name="Haridas S."/>
            <person name="Kuo A."/>
            <person name="Salamov A."/>
            <person name="Ahrendt S.R."/>
            <person name="Lipzen A."/>
            <person name="Sullivan W."/>
            <person name="Andreopoulos W.B."/>
            <person name="Clum A."/>
            <person name="Lindquist E."/>
            <person name="Daum C."/>
            <person name="Ramamoorthy G.K."/>
            <person name="Gryganskyi A."/>
            <person name="Culley D."/>
            <person name="Magnuson J.K."/>
            <person name="James T.Y."/>
            <person name="O'Malley M.A."/>
            <person name="Stajich J.E."/>
            <person name="Spatafora J.W."/>
            <person name="Visel A."/>
            <person name="Grigoriev I.V."/>
        </authorList>
    </citation>
    <scope>NUCLEOTIDE SEQUENCE [LARGE SCALE GENOMIC DNA]</scope>
    <source>
        <strain evidence="8 9">62-1032</strain>
    </source>
</reference>
<dbReference type="Proteomes" id="UP000193467">
    <property type="component" value="Unassembled WGS sequence"/>
</dbReference>
<evidence type="ECO:0000256" key="3">
    <source>
        <dbReference type="ARBA" id="ARBA00022692"/>
    </source>
</evidence>
<dbReference type="PANTHER" id="PTHR11654">
    <property type="entry name" value="OLIGOPEPTIDE TRANSPORTER-RELATED"/>
    <property type="match status" value="1"/>
</dbReference>
<evidence type="ECO:0000313" key="9">
    <source>
        <dbReference type="Proteomes" id="UP000193467"/>
    </source>
</evidence>
<comment type="similarity">
    <text evidence="2 6">Belongs to the major facilitator superfamily. Proton-dependent oligopeptide transporter (POT/PTR) (TC 2.A.17) family.</text>
</comment>
<keyword evidence="6" id="KW-0813">Transport</keyword>
<dbReference type="GO" id="GO:0016020">
    <property type="term" value="C:membrane"/>
    <property type="evidence" value="ECO:0007669"/>
    <property type="project" value="UniProtKB-SubCell"/>
</dbReference>
<dbReference type="PROSITE" id="PS01023">
    <property type="entry name" value="PTR2_2"/>
    <property type="match status" value="1"/>
</dbReference>
<keyword evidence="5 7" id="KW-0472">Membrane</keyword>
<evidence type="ECO:0000256" key="7">
    <source>
        <dbReference type="SAM" id="Phobius"/>
    </source>
</evidence>
<dbReference type="InParanoid" id="A0A1Y2DPP3"/>
<dbReference type="Gene3D" id="1.20.1250.20">
    <property type="entry name" value="MFS general substrate transporter like domains"/>
    <property type="match status" value="1"/>
</dbReference>
<dbReference type="PROSITE" id="PS01022">
    <property type="entry name" value="PTR2_1"/>
    <property type="match status" value="1"/>
</dbReference>
<feature type="non-terminal residue" evidence="8">
    <location>
        <position position="125"/>
    </location>
</feature>
<dbReference type="InterPro" id="IPR000109">
    <property type="entry name" value="POT_fam"/>
</dbReference>
<evidence type="ECO:0000256" key="2">
    <source>
        <dbReference type="ARBA" id="ARBA00005982"/>
    </source>
</evidence>
<protein>
    <submittedName>
        <fullName evidence="8">Proton-dependent oligopeptide transporter family</fullName>
    </submittedName>
</protein>
<evidence type="ECO:0000313" key="8">
    <source>
        <dbReference type="EMBL" id="ORY61177.1"/>
    </source>
</evidence>
<evidence type="ECO:0000256" key="5">
    <source>
        <dbReference type="ARBA" id="ARBA00023136"/>
    </source>
</evidence>
<comment type="caution">
    <text evidence="8">The sequence shown here is derived from an EMBL/GenBank/DDBJ whole genome shotgun (WGS) entry which is preliminary data.</text>
</comment>
<accession>A0A1Y2DPP3</accession>